<proteinExistence type="predicted"/>
<evidence type="ECO:0000313" key="2">
    <source>
        <dbReference type="Proteomes" id="UP000300142"/>
    </source>
</evidence>
<comment type="caution">
    <text evidence="1">The sequence shown here is derived from an EMBL/GenBank/DDBJ whole genome shotgun (WGS) entry which is preliminary data.</text>
</comment>
<evidence type="ECO:0000313" key="1">
    <source>
        <dbReference type="EMBL" id="GCL35982.1"/>
    </source>
</evidence>
<reference evidence="2" key="1">
    <citation type="submission" date="2019-02" db="EMBL/GenBank/DDBJ databases">
        <title>Draft genome sequence of Sphaerospermopsis reniformis NIES-1949.</title>
        <authorList>
            <person name="Yamaguchi H."/>
            <person name="Suzuki S."/>
            <person name="Kawachi M."/>
        </authorList>
    </citation>
    <scope>NUCLEOTIDE SEQUENCE [LARGE SCALE GENOMIC DNA]</scope>
    <source>
        <strain evidence="2">NIES-1949</strain>
    </source>
</reference>
<accession>A0A479ZUW6</accession>
<sequence>MRSHSLKLSLKLILISCLLVFCSWVFTLPAQALTQIKLSDLSYQDCPPELAQGAVVSNGSGSANCFIVTGKAENSTYKTVYDADIYGRIYDANNNPILQNRTRLGSIPEVPPGVSNFELRISVPANQPTPLQLKQFKASGFSGKVRR</sequence>
<dbReference type="RefSeq" id="WP_137666650.1">
    <property type="nucleotide sequence ID" value="NZ_BJCE01000023.1"/>
</dbReference>
<organism evidence="1 2">
    <name type="scientific">Sphaerospermopsis reniformis</name>
    <dbReference type="NCBI Taxonomy" id="531300"/>
    <lineage>
        <taxon>Bacteria</taxon>
        <taxon>Bacillati</taxon>
        <taxon>Cyanobacteriota</taxon>
        <taxon>Cyanophyceae</taxon>
        <taxon>Nostocales</taxon>
        <taxon>Aphanizomenonaceae</taxon>
        <taxon>Sphaerospermopsis</taxon>
    </lineage>
</organism>
<dbReference type="EMBL" id="BJCE01000023">
    <property type="protein sequence ID" value="GCL35982.1"/>
    <property type="molecule type" value="Genomic_DNA"/>
</dbReference>
<protein>
    <recommendedName>
        <fullName evidence="3">Biotin carboxylase</fullName>
    </recommendedName>
</protein>
<name>A0A479ZUW6_9CYAN</name>
<evidence type="ECO:0008006" key="3">
    <source>
        <dbReference type="Google" id="ProtNLM"/>
    </source>
</evidence>
<keyword evidence="2" id="KW-1185">Reference proteome</keyword>
<dbReference type="AlphaFoldDB" id="A0A479ZUW6"/>
<gene>
    <name evidence="1" type="ORF">SR1949_10820</name>
</gene>
<dbReference type="Proteomes" id="UP000300142">
    <property type="component" value="Unassembled WGS sequence"/>
</dbReference>